<comment type="similarity">
    <text evidence="1 2">Belongs to the fructosamine kinase family.</text>
</comment>
<comment type="caution">
    <text evidence="3">The sequence shown here is derived from an EMBL/GenBank/DDBJ whole genome shotgun (WGS) entry which is preliminary data.</text>
</comment>
<keyword evidence="2" id="KW-0808">Transferase</keyword>
<dbReference type="RefSeq" id="WP_370564015.1">
    <property type="nucleotide sequence ID" value="NZ_JBFWIB010000006.1"/>
</dbReference>
<dbReference type="PANTHER" id="PTHR12149:SF8">
    <property type="entry name" value="PROTEIN-RIBULOSAMINE 3-KINASE"/>
    <property type="match status" value="1"/>
</dbReference>
<gene>
    <name evidence="3" type="ORF">AB6713_05275</name>
</gene>
<dbReference type="Gene3D" id="3.30.200.20">
    <property type="entry name" value="Phosphorylase Kinase, domain 1"/>
    <property type="match status" value="1"/>
</dbReference>
<dbReference type="PANTHER" id="PTHR12149">
    <property type="entry name" value="FRUCTOSAMINE 3 KINASE-RELATED PROTEIN"/>
    <property type="match status" value="1"/>
</dbReference>
<dbReference type="InterPro" id="IPR011009">
    <property type="entry name" value="Kinase-like_dom_sf"/>
</dbReference>
<dbReference type="Gene3D" id="1.20.1270.240">
    <property type="match status" value="1"/>
</dbReference>
<evidence type="ECO:0000313" key="3">
    <source>
        <dbReference type="EMBL" id="MEZ0474028.1"/>
    </source>
</evidence>
<proteinExistence type="inferred from homology"/>
<keyword evidence="2 3" id="KW-0418">Kinase</keyword>
<evidence type="ECO:0000313" key="4">
    <source>
        <dbReference type="Proteomes" id="UP001566331"/>
    </source>
</evidence>
<dbReference type="PIRSF" id="PIRSF006221">
    <property type="entry name" value="Ketosamine-3-kinase"/>
    <property type="match status" value="1"/>
</dbReference>
<dbReference type="SUPFAM" id="SSF56112">
    <property type="entry name" value="Protein kinase-like (PK-like)"/>
    <property type="match status" value="1"/>
</dbReference>
<evidence type="ECO:0000256" key="1">
    <source>
        <dbReference type="ARBA" id="ARBA00009460"/>
    </source>
</evidence>
<protein>
    <submittedName>
        <fullName evidence="3">Fructosamine kinase family protein</fullName>
    </submittedName>
</protein>
<dbReference type="EMBL" id="JBFWIC010000005">
    <property type="protein sequence ID" value="MEZ0474028.1"/>
    <property type="molecule type" value="Genomic_DNA"/>
</dbReference>
<name>A0ABV4HMS0_9GAMM</name>
<dbReference type="GO" id="GO:0016301">
    <property type="term" value="F:kinase activity"/>
    <property type="evidence" value="ECO:0007669"/>
    <property type="project" value="UniProtKB-KW"/>
</dbReference>
<evidence type="ECO:0000256" key="2">
    <source>
        <dbReference type="PIRNR" id="PIRNR006221"/>
    </source>
</evidence>
<dbReference type="Pfam" id="PF03881">
    <property type="entry name" value="Fructosamin_kin"/>
    <property type="match status" value="1"/>
</dbReference>
<reference evidence="3 4" key="1">
    <citation type="submission" date="2024-07" db="EMBL/GenBank/DDBJ databases">
        <title>Luteimonas salilacus sp. nov., isolated from the shore soil of Salt Lake in Tibet of China.</title>
        <authorList>
            <person name="Zhang X."/>
            <person name="Li A."/>
        </authorList>
    </citation>
    <scope>NUCLEOTIDE SEQUENCE [LARGE SCALE GENOMIC DNA]</scope>
    <source>
        <strain evidence="3 4">B3-2-R+30</strain>
    </source>
</reference>
<sequence>MDADLRTRLDAFGDGLHPLVLADGRAAIAKRRRNAPAGFFAMEAHGLALLRDARGLRVPAAIALAGDALVLEDLGRGRPSPSAWARAGRALARQHACVADRFGLDRDGWCGDSAQDNTPMADGWRFFAECRLLPQARRARDAGRLDRADVVAVERLCAALPARVPAQPPALLHGDLWSGNLHPCGDGELALIDAGAVHYGWAEADLAMLTLFGEPPTVFFDAYRQATGSDAGWRARAPLYNLYHLLNHLSLFGRGYLGAVREALRQAG</sequence>
<dbReference type="Gene3D" id="1.10.510.10">
    <property type="entry name" value="Transferase(Phosphotransferase) domain 1"/>
    <property type="match status" value="1"/>
</dbReference>
<accession>A0ABV4HMS0</accession>
<keyword evidence="4" id="KW-1185">Reference proteome</keyword>
<dbReference type="Proteomes" id="UP001566331">
    <property type="component" value="Unassembled WGS sequence"/>
</dbReference>
<dbReference type="InterPro" id="IPR016477">
    <property type="entry name" value="Fructo-/Ketosamine-3-kinase"/>
</dbReference>
<organism evidence="3 4">
    <name type="scientific">Luteimonas salinilitoris</name>
    <dbReference type="NCBI Taxonomy" id="3237697"/>
    <lineage>
        <taxon>Bacteria</taxon>
        <taxon>Pseudomonadati</taxon>
        <taxon>Pseudomonadota</taxon>
        <taxon>Gammaproteobacteria</taxon>
        <taxon>Lysobacterales</taxon>
        <taxon>Lysobacteraceae</taxon>
        <taxon>Luteimonas</taxon>
    </lineage>
</organism>